<organism evidence="3">
    <name type="scientific">Trichuris suis</name>
    <name type="common">pig whipworm</name>
    <dbReference type="NCBI Taxonomy" id="68888"/>
    <lineage>
        <taxon>Eukaryota</taxon>
        <taxon>Metazoa</taxon>
        <taxon>Ecdysozoa</taxon>
        <taxon>Nematoda</taxon>
        <taxon>Enoplea</taxon>
        <taxon>Dorylaimia</taxon>
        <taxon>Trichinellida</taxon>
        <taxon>Trichuridae</taxon>
        <taxon>Trichuris</taxon>
    </lineage>
</organism>
<dbReference type="Proteomes" id="UP000030764">
    <property type="component" value="Unassembled WGS sequence"/>
</dbReference>
<sequence length="111" mass="12618">MSKNIADVQACLKLILLQQQQHQFQVLLDEQKQQQQQQIQLLLEAYGKLLPSATQMQQPSLDSLSASIAEFAYEPDDGLTFDAWFTKFQDVFTIDCAALDDKAKVSFFCVK</sequence>
<dbReference type="Proteomes" id="UP000030758">
    <property type="component" value="Unassembled WGS sequence"/>
</dbReference>
<accession>A0A085MXS8</accession>
<feature type="domain" description="DUF7083" evidence="1">
    <location>
        <begin position="62"/>
        <end position="110"/>
    </location>
</feature>
<dbReference type="InterPro" id="IPR055510">
    <property type="entry name" value="DUF7083"/>
</dbReference>
<evidence type="ECO:0000313" key="4">
    <source>
        <dbReference type="Proteomes" id="UP000030764"/>
    </source>
</evidence>
<evidence type="ECO:0000259" key="1">
    <source>
        <dbReference type="Pfam" id="PF23309"/>
    </source>
</evidence>
<dbReference type="EMBL" id="KL363313">
    <property type="protein sequence ID" value="KFD47805.1"/>
    <property type="molecule type" value="Genomic_DNA"/>
</dbReference>
<dbReference type="Pfam" id="PF23309">
    <property type="entry name" value="DUF7083"/>
    <property type="match status" value="1"/>
</dbReference>
<dbReference type="AlphaFoldDB" id="A0A085MXS8"/>
<reference evidence="3 4" key="1">
    <citation type="journal article" date="2014" name="Nat. Genet.">
        <title>Genome and transcriptome of the porcine whipworm Trichuris suis.</title>
        <authorList>
            <person name="Jex A.R."/>
            <person name="Nejsum P."/>
            <person name="Schwarz E.M."/>
            <person name="Hu L."/>
            <person name="Young N.D."/>
            <person name="Hall R.S."/>
            <person name="Korhonen P.K."/>
            <person name="Liao S."/>
            <person name="Thamsborg S."/>
            <person name="Xia J."/>
            <person name="Xu P."/>
            <person name="Wang S."/>
            <person name="Scheerlinck J.P."/>
            <person name="Hofmann A."/>
            <person name="Sternberg P.W."/>
            <person name="Wang J."/>
            <person name="Gasser R.B."/>
        </authorList>
    </citation>
    <scope>NUCLEOTIDE SEQUENCE [LARGE SCALE GENOMIC DNA]</scope>
    <source>
        <strain evidence="3">DCEP-RM93F</strain>
        <strain evidence="2">DCEP-RM93M</strain>
    </source>
</reference>
<name>A0A085MXS8_9BILA</name>
<evidence type="ECO:0000313" key="3">
    <source>
        <dbReference type="EMBL" id="KFD62024.1"/>
    </source>
</evidence>
<proteinExistence type="predicted"/>
<evidence type="ECO:0000313" key="2">
    <source>
        <dbReference type="EMBL" id="KFD47805.1"/>
    </source>
</evidence>
<gene>
    <name evidence="2" type="ORF">M513_11285</name>
    <name evidence="3" type="ORF">M514_11285</name>
</gene>
<keyword evidence="4" id="KW-1185">Reference proteome</keyword>
<dbReference type="EMBL" id="KL367604">
    <property type="protein sequence ID" value="KFD62024.1"/>
    <property type="molecule type" value="Genomic_DNA"/>
</dbReference>
<protein>
    <recommendedName>
        <fullName evidence="1">DUF7083 domain-containing protein</fullName>
    </recommendedName>
</protein>